<evidence type="ECO:0000256" key="3">
    <source>
        <dbReference type="ARBA" id="ARBA00022676"/>
    </source>
</evidence>
<dbReference type="PANTHER" id="PTHR21015">
    <property type="entry name" value="UDP-N-ACETYLGLUCOSAMINE--N-ACETYLMURAMYL-(PENTAPEPTIDE) PYROPHOSPHORYL-UNDECAPRENOL N-ACETYLGLUCOSAMINE TRANSFERASE 1"/>
    <property type="match status" value="1"/>
</dbReference>
<feature type="binding site" evidence="10">
    <location>
        <position position="298"/>
    </location>
    <ligand>
        <name>UDP-N-acetyl-alpha-D-glucosamine</name>
        <dbReference type="ChEBI" id="CHEBI:57705"/>
    </ligand>
</feature>
<dbReference type="Pfam" id="PF04101">
    <property type="entry name" value="Glyco_tran_28_C"/>
    <property type="match status" value="1"/>
</dbReference>
<comment type="function">
    <text evidence="10">Cell wall formation. Catalyzes the transfer of a GlcNAc subunit on undecaprenyl-pyrophosphoryl-MurNAc-pentapeptide (lipid intermediate I) to form undecaprenyl-pyrophosphoryl-MurNAc-(pentapeptide)GlcNAc (lipid intermediate II).</text>
</comment>
<dbReference type="CDD" id="cd03785">
    <property type="entry name" value="GT28_MurG"/>
    <property type="match status" value="1"/>
</dbReference>
<evidence type="ECO:0000259" key="12">
    <source>
        <dbReference type="Pfam" id="PF04101"/>
    </source>
</evidence>
<dbReference type="InterPro" id="IPR004276">
    <property type="entry name" value="GlycoTrans_28_N"/>
</dbReference>
<evidence type="ECO:0000256" key="6">
    <source>
        <dbReference type="ARBA" id="ARBA00022984"/>
    </source>
</evidence>
<keyword evidence="6 10" id="KW-0573">Peptidoglycan synthesis</keyword>
<keyword evidence="4 10" id="KW-0808">Transferase</keyword>
<comment type="caution">
    <text evidence="10">Lacks conserved residue(s) required for the propagation of feature annotation.</text>
</comment>
<comment type="similarity">
    <text evidence="10">Belongs to the glycosyltransferase 28 family. MurG subfamily.</text>
</comment>
<keyword evidence="9 10" id="KW-0961">Cell wall biogenesis/degradation</keyword>
<protein>
    <recommendedName>
        <fullName evidence="10">UDP-N-acetylglucosamine--N-acetylmuramyl-(pentapeptide) pyrophosphoryl-undecaprenol N-acetylglucosamine transferase</fullName>
        <ecNumber evidence="10">2.4.1.227</ecNumber>
    </recommendedName>
    <alternativeName>
        <fullName evidence="10">Undecaprenyl-PP-MurNAc-pentapeptide-UDPGlcNAc GlcNAc transferase</fullName>
    </alternativeName>
</protein>
<reference evidence="14" key="1">
    <citation type="submission" date="2017-09" db="EMBL/GenBank/DDBJ databases">
        <title>Depth-based differentiation of microbial function through sediment-hosted aquifers and enrichment of novel symbionts in the deep terrestrial subsurface.</title>
        <authorList>
            <person name="Probst A.J."/>
            <person name="Ladd B."/>
            <person name="Jarett J.K."/>
            <person name="Geller-Mcgrath D.E."/>
            <person name="Sieber C.M.K."/>
            <person name="Emerson J.B."/>
            <person name="Anantharaman K."/>
            <person name="Thomas B.C."/>
            <person name="Malmstrom R."/>
            <person name="Stieglmeier M."/>
            <person name="Klingl A."/>
            <person name="Woyke T."/>
            <person name="Ryan C.M."/>
            <person name="Banfield J.F."/>
        </authorList>
    </citation>
    <scope>NUCLEOTIDE SEQUENCE [LARGE SCALE GENOMIC DNA]</scope>
</reference>
<keyword evidence="2 10" id="KW-0132">Cell division</keyword>
<dbReference type="UniPathway" id="UPA00219"/>
<dbReference type="GO" id="GO:0051301">
    <property type="term" value="P:cell division"/>
    <property type="evidence" value="ECO:0007669"/>
    <property type="project" value="UniProtKB-KW"/>
</dbReference>
<keyword evidence="8 10" id="KW-0131">Cell cycle</keyword>
<dbReference type="InterPro" id="IPR006009">
    <property type="entry name" value="GlcNAc_MurG"/>
</dbReference>
<dbReference type="EMBL" id="PFRD01000081">
    <property type="protein sequence ID" value="PJC56094.1"/>
    <property type="molecule type" value="Genomic_DNA"/>
</dbReference>
<comment type="subcellular location">
    <subcellularLocation>
        <location evidence="10">Cell membrane</location>
        <topology evidence="10">Peripheral membrane protein</topology>
        <orientation evidence="10">Cytoplasmic side</orientation>
    </subcellularLocation>
</comment>
<evidence type="ECO:0000256" key="2">
    <source>
        <dbReference type="ARBA" id="ARBA00022618"/>
    </source>
</evidence>
<accession>A0A2M8FEM5</accession>
<dbReference type="GO" id="GO:0009252">
    <property type="term" value="P:peptidoglycan biosynthetic process"/>
    <property type="evidence" value="ECO:0007669"/>
    <property type="project" value="UniProtKB-UniRule"/>
</dbReference>
<dbReference type="GO" id="GO:0008360">
    <property type="term" value="P:regulation of cell shape"/>
    <property type="evidence" value="ECO:0007669"/>
    <property type="project" value="UniProtKB-KW"/>
</dbReference>
<evidence type="ECO:0000259" key="11">
    <source>
        <dbReference type="Pfam" id="PF03033"/>
    </source>
</evidence>
<dbReference type="AlphaFoldDB" id="A0A2M8FEM5"/>
<dbReference type="GO" id="GO:0051991">
    <property type="term" value="F:UDP-N-acetyl-D-glucosamine:N-acetylmuramoyl-L-alanyl-D-glutamyl-meso-2,6-diaminopimelyl-D-alanyl-D-alanine-diphosphoundecaprenol 4-beta-N-acetylglucosaminlytransferase activity"/>
    <property type="evidence" value="ECO:0007669"/>
    <property type="project" value="RHEA"/>
</dbReference>
<evidence type="ECO:0000313" key="14">
    <source>
        <dbReference type="Proteomes" id="UP000230391"/>
    </source>
</evidence>
<evidence type="ECO:0000256" key="7">
    <source>
        <dbReference type="ARBA" id="ARBA00023136"/>
    </source>
</evidence>
<dbReference type="Pfam" id="PF03033">
    <property type="entry name" value="Glyco_transf_28"/>
    <property type="match status" value="1"/>
</dbReference>
<evidence type="ECO:0000256" key="1">
    <source>
        <dbReference type="ARBA" id="ARBA00022475"/>
    </source>
</evidence>
<feature type="domain" description="Glycosyltransferase family 28 N-terminal" evidence="11">
    <location>
        <begin position="3"/>
        <end position="140"/>
    </location>
</feature>
<dbReference type="GO" id="GO:0071555">
    <property type="term" value="P:cell wall organization"/>
    <property type="evidence" value="ECO:0007669"/>
    <property type="project" value="UniProtKB-KW"/>
</dbReference>
<evidence type="ECO:0000256" key="10">
    <source>
        <dbReference type="HAMAP-Rule" id="MF_00033"/>
    </source>
</evidence>
<dbReference type="GO" id="GO:0005886">
    <property type="term" value="C:plasma membrane"/>
    <property type="evidence" value="ECO:0007669"/>
    <property type="project" value="UniProtKB-SubCell"/>
</dbReference>
<dbReference type="HAMAP" id="MF_00033">
    <property type="entry name" value="MurG"/>
    <property type="match status" value="1"/>
</dbReference>
<keyword evidence="3 10" id="KW-0328">Glycosyltransferase</keyword>
<keyword evidence="5 10" id="KW-0133">Cell shape</keyword>
<evidence type="ECO:0000256" key="8">
    <source>
        <dbReference type="ARBA" id="ARBA00023306"/>
    </source>
</evidence>
<dbReference type="EC" id="2.4.1.227" evidence="10"/>
<feature type="binding site" evidence="10">
    <location>
        <begin position="10"/>
        <end position="12"/>
    </location>
    <ligand>
        <name>UDP-N-acetyl-alpha-D-glucosamine</name>
        <dbReference type="ChEBI" id="CHEBI:57705"/>
    </ligand>
</feature>
<comment type="pathway">
    <text evidence="10">Cell wall biogenesis; peptidoglycan biosynthesis.</text>
</comment>
<comment type="caution">
    <text evidence="13">The sequence shown here is derived from an EMBL/GenBank/DDBJ whole genome shotgun (WGS) entry which is preliminary data.</text>
</comment>
<dbReference type="SUPFAM" id="SSF53756">
    <property type="entry name" value="UDP-Glycosyltransferase/glycogen phosphorylase"/>
    <property type="match status" value="1"/>
</dbReference>
<name>A0A2M8FEM5_9BACT</name>
<organism evidence="13 14">
    <name type="scientific">Candidatus Kaiserbacteria bacterium CG_4_9_14_0_2_um_filter_41_32</name>
    <dbReference type="NCBI Taxonomy" id="1974601"/>
    <lineage>
        <taxon>Bacteria</taxon>
        <taxon>Candidatus Kaiseribacteriota</taxon>
    </lineage>
</organism>
<dbReference type="GO" id="GO:0050511">
    <property type="term" value="F:undecaprenyldiphospho-muramoylpentapeptide beta-N-acetylglucosaminyltransferase activity"/>
    <property type="evidence" value="ECO:0007669"/>
    <property type="project" value="UniProtKB-UniRule"/>
</dbReference>
<feature type="binding site" evidence="10">
    <location>
        <position position="193"/>
    </location>
    <ligand>
        <name>UDP-N-acetyl-alpha-D-glucosamine</name>
        <dbReference type="ChEBI" id="CHEBI:57705"/>
    </ligand>
</feature>
<dbReference type="PANTHER" id="PTHR21015:SF27">
    <property type="entry name" value="UDP-N-ACETYLGLUCOSAMINE--N-ACETYLMURAMYL-(PENTAPEPTIDE) PYROPHOSPHORYL-UNDECAPRENOL N-ACETYLGLUCOSAMINE TRANSFERASE"/>
    <property type="match status" value="1"/>
</dbReference>
<feature type="domain" description="Glycosyl transferase family 28 C-terminal" evidence="12">
    <location>
        <begin position="187"/>
        <end position="352"/>
    </location>
</feature>
<dbReference type="Proteomes" id="UP000230391">
    <property type="component" value="Unassembled WGS sequence"/>
</dbReference>
<dbReference type="GO" id="GO:0005975">
    <property type="term" value="P:carbohydrate metabolic process"/>
    <property type="evidence" value="ECO:0007669"/>
    <property type="project" value="InterPro"/>
</dbReference>
<dbReference type="Gene3D" id="3.40.50.2000">
    <property type="entry name" value="Glycogen Phosphorylase B"/>
    <property type="match status" value="2"/>
</dbReference>
<evidence type="ECO:0000313" key="13">
    <source>
        <dbReference type="EMBL" id="PJC56094.1"/>
    </source>
</evidence>
<keyword evidence="1 10" id="KW-1003">Cell membrane</keyword>
<evidence type="ECO:0000256" key="4">
    <source>
        <dbReference type="ARBA" id="ARBA00022679"/>
    </source>
</evidence>
<keyword evidence="7 10" id="KW-0472">Membrane</keyword>
<evidence type="ECO:0000256" key="9">
    <source>
        <dbReference type="ARBA" id="ARBA00023316"/>
    </source>
</evidence>
<comment type="catalytic activity">
    <reaction evidence="10">
        <text>di-trans,octa-cis-undecaprenyl diphospho-N-acetyl-alpha-D-muramoyl-L-alanyl-D-glutamyl-meso-2,6-diaminopimeloyl-D-alanyl-D-alanine + UDP-N-acetyl-alpha-D-glucosamine = di-trans,octa-cis-undecaprenyl diphospho-[N-acetyl-alpha-D-glucosaminyl-(1-&gt;4)]-N-acetyl-alpha-D-muramoyl-L-alanyl-D-glutamyl-meso-2,6-diaminopimeloyl-D-alanyl-D-alanine + UDP + H(+)</text>
        <dbReference type="Rhea" id="RHEA:31227"/>
        <dbReference type="ChEBI" id="CHEBI:15378"/>
        <dbReference type="ChEBI" id="CHEBI:57705"/>
        <dbReference type="ChEBI" id="CHEBI:58223"/>
        <dbReference type="ChEBI" id="CHEBI:61387"/>
        <dbReference type="ChEBI" id="CHEBI:61388"/>
        <dbReference type="EC" id="2.4.1.227"/>
    </reaction>
</comment>
<evidence type="ECO:0000256" key="5">
    <source>
        <dbReference type="ARBA" id="ARBA00022960"/>
    </source>
</evidence>
<gene>
    <name evidence="10" type="primary">murG</name>
    <name evidence="13" type="ORF">CO026_02225</name>
</gene>
<feature type="binding site" evidence="10">
    <location>
        <position position="164"/>
    </location>
    <ligand>
        <name>UDP-N-acetyl-alpha-D-glucosamine</name>
        <dbReference type="ChEBI" id="CHEBI:57705"/>
    </ligand>
</feature>
<dbReference type="InterPro" id="IPR007235">
    <property type="entry name" value="Glyco_trans_28_C"/>
</dbReference>
<proteinExistence type="inferred from homology"/>
<sequence>MKIAFVGGGSGGHFYPLIATAEVLNQMPEKPELYYFGPNPYNKDELKDNNIKHIYCPAGKLRRYFSWQNFLDIFKTLGGLLTAFYKLYIIYPDVIFSKGGYTSVPILLMARFYRIPVVIHESDSRPGRANLLARKFARYIGIAYDEVATYFPEDKTALVGIPIRKVIAKINSDPFTILGIPNDKPLIYVTGGSLGAERINSLILLSLNELLPDYRVFHQTGPQQEKVVTETAQSLVTNKKLLENYYVKGTLSADMVGALLDAATIVISRAGSTTIFEIALHAIPAIIIPIPEEVSHDQKTNAYAYARTGAASVLEEGNLTTNLLTSEIRSIINDPAKYTAMQTAAKNFSSPQASTKIAEVLISIGLEHE</sequence>